<sequence>IGCFASKDVPYRDYSDELGSSPGSVDVCVSSGHAKSSLELDMPGYVHDCARVRSASLKVLSVLSEDQGLARTLGRGNVRSYRPPPVRSSKRDLRGWGLQRERSEGLSAA</sequence>
<evidence type="ECO:0000313" key="2">
    <source>
        <dbReference type="EMBL" id="QEM20967.1"/>
    </source>
</evidence>
<dbReference type="KEGG" id="vg:65103067"/>
<accession>A0A5C1IS54</accession>
<evidence type="ECO:0000313" key="3">
    <source>
        <dbReference type="Proteomes" id="UP000681756"/>
    </source>
</evidence>
<proteinExistence type="predicted"/>
<dbReference type="EMBL" id="MK681145">
    <property type="protein sequence ID" value="QEM20967.1"/>
    <property type="molecule type" value="Genomic_RNA"/>
</dbReference>
<reference evidence="2" key="1">
    <citation type="journal article" date="2019" name="Arch. Virol.">
        <title>Molecular and biological characterization of a putative new sobemovirus infecting Physalis peruviana.</title>
        <authorList>
            <person name="Farina A.E."/>
            <person name="Gorayeb E.S."/>
            <person name="Camelo-Garcia V.M."/>
            <person name="Bonin J."/>
            <person name="Nagata T."/>
            <person name="Silva J.M.F."/>
            <person name="Bogo A."/>
            <person name="Rezende J.A.M."/>
            <person name="da Silva F.N."/>
            <person name="Kitajima E.W."/>
        </authorList>
    </citation>
    <scope>NUCLEOTIDE SEQUENCE</scope>
    <source>
        <strain evidence="2">Piracicaba</strain>
    </source>
</reference>
<organism evidence="2 3">
    <name type="scientific">Physalis rugose mosaic virus</name>
    <dbReference type="NCBI Taxonomy" id="2607629"/>
    <lineage>
        <taxon>Viruses</taxon>
        <taxon>Riboviria</taxon>
        <taxon>Orthornavirae</taxon>
        <taxon>Pisuviricota</taxon>
        <taxon>Pisoniviricetes</taxon>
        <taxon>Sobelivirales</taxon>
        <taxon>Solemoviridae</taxon>
        <taxon>Sobemovirus</taxon>
        <taxon>Sobemovirus PHYRMV</taxon>
    </lineage>
</organism>
<dbReference type="Proteomes" id="UP000681756">
    <property type="component" value="Segment"/>
</dbReference>
<name>A0A5C1IS54_9VIRU</name>
<feature type="region of interest" description="Disordered" evidence="1">
    <location>
        <begin position="74"/>
        <end position="109"/>
    </location>
</feature>
<feature type="non-terminal residue" evidence="2">
    <location>
        <position position="1"/>
    </location>
</feature>
<dbReference type="RefSeq" id="YP_010087760.1">
    <property type="nucleotide sequence ID" value="NC_055577.1"/>
</dbReference>
<protein>
    <submittedName>
        <fullName evidence="2">ORFx</fullName>
    </submittedName>
</protein>
<keyword evidence="3" id="KW-1185">Reference proteome</keyword>
<evidence type="ECO:0000256" key="1">
    <source>
        <dbReference type="SAM" id="MobiDB-lite"/>
    </source>
</evidence>
<dbReference type="GeneID" id="65103067"/>
<feature type="compositionally biased region" description="Basic and acidic residues" evidence="1">
    <location>
        <begin position="89"/>
        <end position="109"/>
    </location>
</feature>
<reference evidence="2" key="2">
    <citation type="submission" date="2019-03" db="EMBL/GenBank/DDBJ databases">
        <authorList>
            <person name="Esquivel A."/>
            <person name="Gorayeb E."/>
            <person name="Camelo-Garcia V."/>
            <person name="Bonin J."/>
            <person name="Nagata T."/>
            <person name="Silva J."/>
            <person name="Bogo A."/>
            <person name="Rezende J."/>
            <person name="da Silva F.N."/>
            <person name="Kitajima E."/>
        </authorList>
    </citation>
    <scope>NUCLEOTIDE SEQUENCE</scope>
    <source>
        <strain evidence="2">Piracicaba</strain>
    </source>
</reference>